<dbReference type="SUPFAM" id="SSF54523">
    <property type="entry name" value="Pili subunits"/>
    <property type="match status" value="1"/>
</dbReference>
<keyword evidence="1" id="KW-1133">Transmembrane helix</keyword>
<evidence type="ECO:0000256" key="1">
    <source>
        <dbReference type="SAM" id="Phobius"/>
    </source>
</evidence>
<protein>
    <submittedName>
        <fullName evidence="2">Prepilin-type N-terminal cleavage/methylation domain-containing protein</fullName>
    </submittedName>
</protein>
<dbReference type="Pfam" id="PF07963">
    <property type="entry name" value="N_methyl"/>
    <property type="match status" value="1"/>
</dbReference>
<dbReference type="AlphaFoldDB" id="A0A9X3CMZ1"/>
<gene>
    <name evidence="2" type="ORF">MD535_08810</name>
</gene>
<dbReference type="EMBL" id="JAKRRY010000009">
    <property type="protein sequence ID" value="MCW8346104.1"/>
    <property type="molecule type" value="Genomic_DNA"/>
</dbReference>
<dbReference type="Gene3D" id="3.30.700.10">
    <property type="entry name" value="Glycoprotein, Type 4 Pilin"/>
    <property type="match status" value="1"/>
</dbReference>
<accession>A0A9X3CMZ1</accession>
<keyword evidence="3" id="KW-1185">Reference proteome</keyword>
<dbReference type="NCBIfam" id="TIGR02532">
    <property type="entry name" value="IV_pilin_GFxxxE"/>
    <property type="match status" value="1"/>
</dbReference>
<dbReference type="RefSeq" id="WP_265674500.1">
    <property type="nucleotide sequence ID" value="NZ_JAKRRY010000009.1"/>
</dbReference>
<dbReference type="Proteomes" id="UP001155587">
    <property type="component" value="Unassembled WGS sequence"/>
</dbReference>
<dbReference type="InterPro" id="IPR012902">
    <property type="entry name" value="N_methyl_site"/>
</dbReference>
<reference evidence="2" key="1">
    <citation type="submission" date="2022-02" db="EMBL/GenBank/DDBJ databases">
        <title>Vibrio sp. nov, a new bacterium isolated from seawater.</title>
        <authorList>
            <person name="Yuan Y."/>
        </authorList>
    </citation>
    <scope>NUCLEOTIDE SEQUENCE</scope>
    <source>
        <strain evidence="2">ZSDZ65</strain>
    </source>
</reference>
<dbReference type="Pfam" id="PF16732">
    <property type="entry name" value="ComP_DUS"/>
    <property type="match status" value="1"/>
</dbReference>
<keyword evidence="1" id="KW-0812">Transmembrane</keyword>
<keyword evidence="1" id="KW-0472">Membrane</keyword>
<organism evidence="2 3">
    <name type="scientific">Vibrio qingdaonensis</name>
    <dbReference type="NCBI Taxonomy" id="2829491"/>
    <lineage>
        <taxon>Bacteria</taxon>
        <taxon>Pseudomonadati</taxon>
        <taxon>Pseudomonadota</taxon>
        <taxon>Gammaproteobacteria</taxon>
        <taxon>Vibrionales</taxon>
        <taxon>Vibrionaceae</taxon>
        <taxon>Vibrio</taxon>
    </lineage>
</organism>
<evidence type="ECO:0000313" key="3">
    <source>
        <dbReference type="Proteomes" id="UP001155587"/>
    </source>
</evidence>
<name>A0A9X3CMZ1_9VIBR</name>
<comment type="caution">
    <text evidence="2">The sequence shown here is derived from an EMBL/GenBank/DDBJ whole genome shotgun (WGS) entry which is preliminary data.</text>
</comment>
<dbReference type="InterPro" id="IPR031982">
    <property type="entry name" value="PilE-like"/>
</dbReference>
<evidence type="ECO:0000313" key="2">
    <source>
        <dbReference type="EMBL" id="MCW8346104.1"/>
    </source>
</evidence>
<dbReference type="InterPro" id="IPR045584">
    <property type="entry name" value="Pilin-like"/>
</dbReference>
<sequence>MRCKVSNHFQIGLTLIEILIALVILGVVSAVAYPTYTQQTREAYRMIALGDMLEMQLELERHYNAGYNFEHILSGGKCVVCESDTTRYQFTVTSSATAAYTITAIAQPFSNQSKDNCLDSDRKMSLNSKGVTTPNACWK</sequence>
<feature type="transmembrane region" description="Helical" evidence="1">
    <location>
        <begin position="12"/>
        <end position="36"/>
    </location>
</feature>
<dbReference type="GO" id="GO:0043683">
    <property type="term" value="P:type IV pilus assembly"/>
    <property type="evidence" value="ECO:0007669"/>
    <property type="project" value="InterPro"/>
</dbReference>
<proteinExistence type="predicted"/>